<reference evidence="2" key="1">
    <citation type="submission" date="2012-04" db="EMBL/GenBank/DDBJ databases">
        <title>The Genome Sequence of Loa loa.</title>
        <authorList>
            <consortium name="The Broad Institute Genome Sequencing Platform"/>
            <consortium name="Broad Institute Genome Sequencing Center for Infectious Disease"/>
            <person name="Nutman T.B."/>
            <person name="Fink D.L."/>
            <person name="Russ C."/>
            <person name="Young S."/>
            <person name="Zeng Q."/>
            <person name="Gargeya S."/>
            <person name="Alvarado L."/>
            <person name="Berlin A."/>
            <person name="Chapman S.B."/>
            <person name="Chen Z."/>
            <person name="Freedman E."/>
            <person name="Gellesch M."/>
            <person name="Goldberg J."/>
            <person name="Griggs A."/>
            <person name="Gujja S."/>
            <person name="Heilman E.R."/>
            <person name="Heiman D."/>
            <person name="Howarth C."/>
            <person name="Mehta T."/>
            <person name="Neiman D."/>
            <person name="Pearson M."/>
            <person name="Roberts A."/>
            <person name="Saif S."/>
            <person name="Shea T."/>
            <person name="Shenoy N."/>
            <person name="Sisk P."/>
            <person name="Stolte C."/>
            <person name="Sykes S."/>
            <person name="White J."/>
            <person name="Yandava C."/>
            <person name="Haas B."/>
            <person name="Henn M.R."/>
            <person name="Nusbaum C."/>
            <person name="Birren B."/>
        </authorList>
    </citation>
    <scope>NUCLEOTIDE SEQUENCE [LARGE SCALE GENOMIC DNA]</scope>
</reference>
<protein>
    <submittedName>
        <fullName evidence="3">Uncharacterized protein</fullName>
    </submittedName>
</protein>
<feature type="region of interest" description="Disordered" evidence="1">
    <location>
        <begin position="1"/>
        <end position="22"/>
    </location>
</feature>
<dbReference type="WBParaSite" id="EN70_2392">
    <property type="protein sequence ID" value="EN70_2392"/>
    <property type="gene ID" value="EN70_2392"/>
</dbReference>
<dbReference type="InParanoid" id="A0A1I7VGX3"/>
<proteinExistence type="predicted"/>
<dbReference type="AlphaFoldDB" id="A0A1I7VGX3"/>
<organism evidence="2 3">
    <name type="scientific">Loa loa</name>
    <name type="common">Eye worm</name>
    <name type="synonym">Filaria loa</name>
    <dbReference type="NCBI Taxonomy" id="7209"/>
    <lineage>
        <taxon>Eukaryota</taxon>
        <taxon>Metazoa</taxon>
        <taxon>Ecdysozoa</taxon>
        <taxon>Nematoda</taxon>
        <taxon>Chromadorea</taxon>
        <taxon>Rhabditida</taxon>
        <taxon>Spirurina</taxon>
        <taxon>Spiruromorpha</taxon>
        <taxon>Filarioidea</taxon>
        <taxon>Onchocercidae</taxon>
        <taxon>Loa</taxon>
    </lineage>
</organism>
<gene>
    <name evidence="3" type="primary">LOAG_14101</name>
</gene>
<sequence>MFRESDGAVRKIQSGERGREGNYDLHHYNIQQQSNIPFSTTNIEMRRGFRLKTGINEQQRAELSWLAANTEPNRQPSPIPPYVRSFRLTRITTKQPQISSIKYINNNNNNNNNNYHQHRYYDKSLIHSTFSPIYYASKFRTIPPTYNNYLSPTFTQPTYLPLSTMMTAVRNILAILQKTMYPNDNNDIDFNTTRIIPKDENFTISNLQSSKSLSSLLLSSSLSPLLSLTSSSSSSTTAATGTGKVDEIRVTGISENDGDVETGQLVNVEQAKGAGIQKVKETMKSVESIFDKISKSGNNTTITIIPATISTTTTTIATTTTTTTTTTMTTTTSSIDDGSNLLGSLLSGRLDKVDWFGSLFGTKLPTKEEGSAMAQIFEGGIFGPAS</sequence>
<dbReference type="Proteomes" id="UP000095285">
    <property type="component" value="Unassembled WGS sequence"/>
</dbReference>
<dbReference type="OrthoDB" id="5860861at2759"/>
<reference evidence="3" key="2">
    <citation type="submission" date="2016-11" db="UniProtKB">
        <authorList>
            <consortium name="WormBaseParasite"/>
        </authorList>
    </citation>
    <scope>IDENTIFICATION</scope>
</reference>
<evidence type="ECO:0000313" key="2">
    <source>
        <dbReference type="Proteomes" id="UP000095285"/>
    </source>
</evidence>
<keyword evidence="2" id="KW-1185">Reference proteome</keyword>
<name>A0A1I7VGX3_LOALO</name>
<evidence type="ECO:0000256" key="1">
    <source>
        <dbReference type="SAM" id="MobiDB-lite"/>
    </source>
</evidence>
<evidence type="ECO:0000313" key="3">
    <source>
        <dbReference type="WBParaSite" id="EN70_2392"/>
    </source>
</evidence>
<accession>A0A1I7VGX3</accession>